<dbReference type="GO" id="GO:0015344">
    <property type="term" value="F:siderophore uptake transmembrane transporter activity"/>
    <property type="evidence" value="ECO:0007669"/>
    <property type="project" value="TreeGrafter"/>
</dbReference>
<dbReference type="Gene3D" id="2.170.130.10">
    <property type="entry name" value="TonB-dependent receptor, plug domain"/>
    <property type="match status" value="1"/>
</dbReference>
<protein>
    <submittedName>
        <fullName evidence="14">TonB-dependent outer membrane receptor</fullName>
    </submittedName>
</protein>
<evidence type="ECO:0000256" key="5">
    <source>
        <dbReference type="ARBA" id="ARBA00022729"/>
    </source>
</evidence>
<dbReference type="PANTHER" id="PTHR30069">
    <property type="entry name" value="TONB-DEPENDENT OUTER MEMBRANE RECEPTOR"/>
    <property type="match status" value="1"/>
</dbReference>
<dbReference type="InterPro" id="IPR039426">
    <property type="entry name" value="TonB-dep_rcpt-like"/>
</dbReference>
<keyword evidence="2 10" id="KW-0813">Transport</keyword>
<dbReference type="PROSITE" id="PS52016">
    <property type="entry name" value="TONB_DEPENDENT_REC_3"/>
    <property type="match status" value="1"/>
</dbReference>
<accession>H6RFF2</accession>
<dbReference type="PANTHER" id="PTHR30069:SF29">
    <property type="entry name" value="HEMOGLOBIN AND HEMOGLOBIN-HAPTOGLOBIN-BINDING PROTEIN 1-RELATED"/>
    <property type="match status" value="1"/>
</dbReference>
<evidence type="ECO:0000259" key="12">
    <source>
        <dbReference type="Pfam" id="PF00593"/>
    </source>
</evidence>
<comment type="similarity">
    <text evidence="10 11">Belongs to the TonB-dependent receptor family.</text>
</comment>
<evidence type="ECO:0000256" key="3">
    <source>
        <dbReference type="ARBA" id="ARBA00022452"/>
    </source>
</evidence>
<proteinExistence type="inferred from homology"/>
<evidence type="ECO:0000256" key="8">
    <source>
        <dbReference type="ARBA" id="ARBA00023170"/>
    </source>
</evidence>
<dbReference type="Gene3D" id="2.40.170.20">
    <property type="entry name" value="TonB-dependent receptor, beta-barrel domain"/>
    <property type="match status" value="1"/>
</dbReference>
<dbReference type="AlphaFoldDB" id="H6RFF2"/>
<dbReference type="InterPro" id="IPR010917">
    <property type="entry name" value="TonB_rcpt_CS"/>
</dbReference>
<dbReference type="InterPro" id="IPR036942">
    <property type="entry name" value="Beta-barrel_TonB_sf"/>
</dbReference>
<evidence type="ECO:0000256" key="4">
    <source>
        <dbReference type="ARBA" id="ARBA00022692"/>
    </source>
</evidence>
<evidence type="ECO:0000256" key="6">
    <source>
        <dbReference type="ARBA" id="ARBA00023077"/>
    </source>
</evidence>
<dbReference type="InterPro" id="IPR000531">
    <property type="entry name" value="Beta-barrel_TonB"/>
</dbReference>
<dbReference type="Pfam" id="PF07715">
    <property type="entry name" value="Plug"/>
    <property type="match status" value="1"/>
</dbReference>
<comment type="subcellular location">
    <subcellularLocation>
        <location evidence="1 10">Cell outer membrane</location>
        <topology evidence="1 10">Multi-pass membrane protein</topology>
    </subcellularLocation>
</comment>
<dbReference type="GO" id="GO:0044718">
    <property type="term" value="P:siderophore transmembrane transport"/>
    <property type="evidence" value="ECO:0007669"/>
    <property type="project" value="TreeGrafter"/>
</dbReference>
<dbReference type="PROSITE" id="PS01156">
    <property type="entry name" value="TONB_DEPENDENT_REC_2"/>
    <property type="match status" value="1"/>
</dbReference>
<keyword evidence="5" id="KW-0732">Signal</keyword>
<dbReference type="Pfam" id="PF00593">
    <property type="entry name" value="TonB_dep_Rec_b-barrel"/>
    <property type="match status" value="1"/>
</dbReference>
<keyword evidence="9 10" id="KW-0998">Cell outer membrane</keyword>
<keyword evidence="8 14" id="KW-0675">Receptor</keyword>
<feature type="domain" description="TonB-dependent receptor-like beta-barrel" evidence="12">
    <location>
        <begin position="271"/>
        <end position="774"/>
    </location>
</feature>
<reference evidence="14" key="1">
    <citation type="journal article" date="2012" name="Environ. Microbiol.">
        <title>Genomic content of uncultured Bacteroidetes from contrasting oceanic provinces in the North Atlantic Ocean.</title>
        <authorList>
            <person name="Gomez-Pereira P.R."/>
            <person name="Schuler M."/>
            <person name="Fuchs B.M."/>
            <person name="Bennke C."/>
            <person name="Teeling H."/>
            <person name="Waldmann J."/>
            <person name="Richter M."/>
            <person name="Barbe V."/>
            <person name="Bataille E."/>
            <person name="Glockner F.O."/>
            <person name="Amann R."/>
        </authorList>
    </citation>
    <scope>NUCLEOTIDE SEQUENCE</scope>
</reference>
<sequence length="804" mass="90311">MDISKNFKTKEMKKTLTIFAALVTTILLAQKTQENDSILVTDLDEVVVVGGGVIDLAADRVTPVAANTITAEDLAAFGIGNVEIGESLKMVPGIYFASNAGFGDAEMFLRGFGMENTALMVNGQPVNSVEDGLVYWSNWSGMADVSQGIEVQRGLGASKLAISSVGGTINIITKTTEAKKGGFFRTMAGSNGYFKNTFSYNTGLKDNGLSFSMLIDHWQADKKFRKWTKGQGQTYFFSVGYVKGNHNANLMLTGAPQWHNQSWSESAGRYEQYGIDYNGRGGTLNGEEYTERRNFYHKPVLNLSWDWDISNEMTLSTVGYASWGRGGGTGDFGNDDIFDDARQENGDIDFDAIVAVNQSNMDADGYINSFRDAYMIRGSMNIHDWYGTVSNLTIEKGKITYNVGFDWRTYNGLHFRQVVDFLGVNGYRDNFRWDNRPDDYLISKTYPADPWAAMFGDYAPEDQRLIYDHEETINYFGGFGQAEYADDNFSAFIQVALNSQDMQRTGRNTGYGDGLGTNEKKKFDGHSYKAGFSYTFSDDHQVFFNGGFNSRQPWYASMFSDDHYSGTWDVQPNQEITGLEAGYRYESNNMRVLVDLYSTRWGNRAFDYFEEAPNGDEQDYNFRGVDQLHQGIEIQMAFKAGSSTNVNLMGSFGDWIYEGDASYSLTTETSGGDRSTTSGNLTLSEVKVGRSPQTTFGISFDTKISDDFSLDMRYNYFDDHYGFINIDNVFEASIAGTGYEGEKLDGYGLMDLGVTYDFDAGSNDMRVRLNVYNLLDEVYYSTRQRWGYYYGPPRNFNLSLQYLF</sequence>
<gene>
    <name evidence="14" type="ORF">VIS_S18BTA100002</name>
</gene>
<keyword evidence="4 10" id="KW-0812">Transmembrane</keyword>
<keyword evidence="3 10" id="KW-1134">Transmembrane beta strand</keyword>
<dbReference type="InterPro" id="IPR037066">
    <property type="entry name" value="Plug_dom_sf"/>
</dbReference>
<feature type="domain" description="TonB-dependent receptor plug" evidence="13">
    <location>
        <begin position="61"/>
        <end position="168"/>
    </location>
</feature>
<organism evidence="14">
    <name type="scientific">uncultured Flavobacteriia bacterium</name>
    <dbReference type="NCBI Taxonomy" id="212695"/>
    <lineage>
        <taxon>Bacteria</taxon>
        <taxon>Pseudomonadati</taxon>
        <taxon>Bacteroidota</taxon>
        <taxon>Flavobacteriia</taxon>
        <taxon>environmental samples</taxon>
    </lineage>
</organism>
<dbReference type="SUPFAM" id="SSF56935">
    <property type="entry name" value="Porins"/>
    <property type="match status" value="1"/>
</dbReference>
<keyword evidence="7 10" id="KW-0472">Membrane</keyword>
<evidence type="ECO:0000256" key="2">
    <source>
        <dbReference type="ARBA" id="ARBA00022448"/>
    </source>
</evidence>
<reference evidence="14" key="2">
    <citation type="submission" date="2012-02" db="EMBL/GenBank/DDBJ databases">
        <authorList>
            <person name="Genoscope - CEA"/>
        </authorList>
    </citation>
    <scope>NUCLEOTIDE SEQUENCE</scope>
</reference>
<evidence type="ECO:0000256" key="1">
    <source>
        <dbReference type="ARBA" id="ARBA00004571"/>
    </source>
</evidence>
<evidence type="ECO:0000313" key="14">
    <source>
        <dbReference type="EMBL" id="CCF99763.1"/>
    </source>
</evidence>
<keyword evidence="6 11" id="KW-0798">TonB box</keyword>
<dbReference type="GO" id="GO:0009279">
    <property type="term" value="C:cell outer membrane"/>
    <property type="evidence" value="ECO:0007669"/>
    <property type="project" value="UniProtKB-SubCell"/>
</dbReference>
<evidence type="ECO:0000259" key="13">
    <source>
        <dbReference type="Pfam" id="PF07715"/>
    </source>
</evidence>
<evidence type="ECO:0000256" key="7">
    <source>
        <dbReference type="ARBA" id="ARBA00023136"/>
    </source>
</evidence>
<dbReference type="InterPro" id="IPR012910">
    <property type="entry name" value="Plug_dom"/>
</dbReference>
<evidence type="ECO:0000256" key="9">
    <source>
        <dbReference type="ARBA" id="ARBA00023237"/>
    </source>
</evidence>
<evidence type="ECO:0000256" key="11">
    <source>
        <dbReference type="RuleBase" id="RU003357"/>
    </source>
</evidence>
<dbReference type="EMBL" id="FO117589">
    <property type="protein sequence ID" value="CCF99763.1"/>
    <property type="molecule type" value="Genomic_DNA"/>
</dbReference>
<evidence type="ECO:0000256" key="10">
    <source>
        <dbReference type="PROSITE-ProRule" id="PRU01360"/>
    </source>
</evidence>
<name>H6RFF2_9BACT</name>